<evidence type="ECO:0000256" key="7">
    <source>
        <dbReference type="ARBA" id="ARBA00040980"/>
    </source>
</evidence>
<keyword evidence="13" id="KW-1185">Reference proteome</keyword>
<evidence type="ECO:0000256" key="9">
    <source>
        <dbReference type="SAM" id="MobiDB-lite"/>
    </source>
</evidence>
<protein>
    <recommendedName>
        <fullName evidence="7">G2/mitotic-specific cyclin-B2</fullName>
    </recommendedName>
</protein>
<dbReference type="GO" id="GO:0016538">
    <property type="term" value="F:cyclin-dependent protein serine/threonine kinase regulator activity"/>
    <property type="evidence" value="ECO:0007669"/>
    <property type="project" value="InterPro"/>
</dbReference>
<keyword evidence="3" id="KW-0132">Cell division</keyword>
<dbReference type="PROSITE" id="PS00292">
    <property type="entry name" value="CYCLINS"/>
    <property type="match status" value="1"/>
</dbReference>
<dbReference type="HOGENOM" id="CLU_020695_3_1_1"/>
<reference evidence="13" key="2">
    <citation type="journal article" date="2013" name="Nat. Genet.">
        <title>The genome of the platyfish, Xiphophorus maculatus, provides insights into evolutionary adaptation and several complex traits.</title>
        <authorList>
            <person name="Schartl M."/>
            <person name="Walter R.B."/>
            <person name="Shen Y."/>
            <person name="Garcia T."/>
            <person name="Catchen J."/>
            <person name="Amores A."/>
            <person name="Braasch I."/>
            <person name="Chalopin D."/>
            <person name="Volff J.N."/>
            <person name="Lesch K.P."/>
            <person name="Bisazza A."/>
            <person name="Minx P."/>
            <person name="Hillier L."/>
            <person name="Wilson R.K."/>
            <person name="Fuerstenberg S."/>
            <person name="Boore J."/>
            <person name="Searle S."/>
            <person name="Postlethwait J.H."/>
            <person name="Warren W.C."/>
        </authorList>
    </citation>
    <scope>NUCLEOTIDE SEQUENCE [LARGE SCALE GENOMIC DNA]</scope>
    <source>
        <strain evidence="13">JP 163 A</strain>
    </source>
</reference>
<dbReference type="SUPFAM" id="SSF47954">
    <property type="entry name" value="Cyclin-like"/>
    <property type="match status" value="2"/>
</dbReference>
<comment type="similarity">
    <text evidence="2">Belongs to the cyclin family. Cyclin AB subfamily.</text>
</comment>
<feature type="compositionally biased region" description="Basic residues" evidence="9">
    <location>
        <begin position="1"/>
        <end position="12"/>
    </location>
</feature>
<dbReference type="PANTHER" id="PTHR10177">
    <property type="entry name" value="CYCLINS"/>
    <property type="match status" value="1"/>
</dbReference>
<evidence type="ECO:0000256" key="6">
    <source>
        <dbReference type="ARBA" id="ARBA00025821"/>
    </source>
</evidence>
<feature type="domain" description="Cyclin-like" evidence="10">
    <location>
        <begin position="189"/>
        <end position="274"/>
    </location>
</feature>
<dbReference type="Gene3D" id="1.10.472.10">
    <property type="entry name" value="Cyclin-like"/>
    <property type="match status" value="2"/>
</dbReference>
<evidence type="ECO:0000256" key="4">
    <source>
        <dbReference type="ARBA" id="ARBA00023127"/>
    </source>
</evidence>
<evidence type="ECO:0000256" key="5">
    <source>
        <dbReference type="ARBA" id="ARBA00023306"/>
    </source>
</evidence>
<dbReference type="SMART" id="SM00385">
    <property type="entry name" value="CYCLIN"/>
    <property type="match status" value="2"/>
</dbReference>
<dbReference type="GO" id="GO:0051301">
    <property type="term" value="P:cell division"/>
    <property type="evidence" value="ECO:0007669"/>
    <property type="project" value="UniProtKB-KW"/>
</dbReference>
<reference evidence="12" key="3">
    <citation type="submission" date="2025-08" db="UniProtKB">
        <authorList>
            <consortium name="Ensembl"/>
        </authorList>
    </citation>
    <scope>IDENTIFICATION</scope>
    <source>
        <strain evidence="12">JP 163 A</strain>
    </source>
</reference>
<dbReference type="InterPro" id="IPR004367">
    <property type="entry name" value="Cyclin_C-dom"/>
</dbReference>
<organism evidence="12 13">
    <name type="scientific">Xiphophorus maculatus</name>
    <name type="common">Southern platyfish</name>
    <name type="synonym">Platypoecilus maculatus</name>
    <dbReference type="NCBI Taxonomy" id="8083"/>
    <lineage>
        <taxon>Eukaryota</taxon>
        <taxon>Metazoa</taxon>
        <taxon>Chordata</taxon>
        <taxon>Craniata</taxon>
        <taxon>Vertebrata</taxon>
        <taxon>Euteleostomi</taxon>
        <taxon>Actinopterygii</taxon>
        <taxon>Neopterygii</taxon>
        <taxon>Teleostei</taxon>
        <taxon>Neoteleostei</taxon>
        <taxon>Acanthomorphata</taxon>
        <taxon>Ovalentaria</taxon>
        <taxon>Atherinomorphae</taxon>
        <taxon>Cyprinodontiformes</taxon>
        <taxon>Poeciliidae</taxon>
        <taxon>Poeciliinae</taxon>
        <taxon>Xiphophorus</taxon>
    </lineage>
</organism>
<feature type="domain" description="Cyclin C-terminal" evidence="11">
    <location>
        <begin position="283"/>
        <end position="398"/>
    </location>
</feature>
<dbReference type="InterPro" id="IPR013763">
    <property type="entry name" value="Cyclin-like_dom"/>
</dbReference>
<reference evidence="12" key="4">
    <citation type="submission" date="2025-09" db="UniProtKB">
        <authorList>
            <consortium name="Ensembl"/>
        </authorList>
    </citation>
    <scope>IDENTIFICATION</scope>
    <source>
        <strain evidence="12">JP 163 A</strain>
    </source>
</reference>
<keyword evidence="5" id="KW-0131">Cell cycle</keyword>
<dbReference type="Ensembl" id="ENSXMAT00000008593.2">
    <property type="protein sequence ID" value="ENSXMAP00000008580.2"/>
    <property type="gene ID" value="ENSXMAG00000008564.2"/>
</dbReference>
<dbReference type="InterPro" id="IPR006671">
    <property type="entry name" value="Cyclin_N"/>
</dbReference>
<evidence type="ECO:0000259" key="11">
    <source>
        <dbReference type="SMART" id="SM01332"/>
    </source>
</evidence>
<dbReference type="FunFam" id="1.10.472.10:FF:000001">
    <property type="entry name" value="G2/mitotic-specific cyclin"/>
    <property type="match status" value="1"/>
</dbReference>
<evidence type="ECO:0000256" key="3">
    <source>
        <dbReference type="ARBA" id="ARBA00022618"/>
    </source>
</evidence>
<evidence type="ECO:0000256" key="8">
    <source>
        <dbReference type="RuleBase" id="RU000383"/>
    </source>
</evidence>
<evidence type="ECO:0000256" key="1">
    <source>
        <dbReference type="ARBA" id="ARBA00003222"/>
    </source>
</evidence>
<feature type="region of interest" description="Disordered" evidence="9">
    <location>
        <begin position="1"/>
        <end position="31"/>
    </location>
</feature>
<dbReference type="Pfam" id="PF00134">
    <property type="entry name" value="Cyclin_N"/>
    <property type="match status" value="1"/>
</dbReference>
<proteinExistence type="inferred from homology"/>
<feature type="domain" description="Cyclin-like" evidence="10">
    <location>
        <begin position="287"/>
        <end position="369"/>
    </location>
</feature>
<name>M4A286_XIPMA</name>
<dbReference type="SMART" id="SM01332">
    <property type="entry name" value="Cyclin_C"/>
    <property type="match status" value="1"/>
</dbReference>
<comment type="subunit">
    <text evidence="6">Interacts with the CDK1 protein kinase to form a serine/threonine kinase holoenzyme complex also known as maturation promoting factor (MPF). The cyclin subunit imparts substrate specificity to the complex.</text>
</comment>
<dbReference type="InterPro" id="IPR036915">
    <property type="entry name" value="Cyclin-like_sf"/>
</dbReference>
<feature type="compositionally biased region" description="Polar residues" evidence="9">
    <location>
        <begin position="18"/>
        <end position="31"/>
    </location>
</feature>
<dbReference type="OMA" id="YKSSKYC"/>
<keyword evidence="4 8" id="KW-0195">Cyclin</keyword>
<dbReference type="Pfam" id="PF02984">
    <property type="entry name" value="Cyclin_C"/>
    <property type="match status" value="1"/>
</dbReference>
<comment type="function">
    <text evidence="1">Essential for the control of the cell cycle at the G2/M (mitosis) transition.</text>
</comment>
<sequence length="401" mass="46108">MNFSKNPHRGSPTHKENIPSSTKAESFQYPRTTQRTVLGSLSENEQRGRSLSQRTSMFQTTDLLHREASFPSTVLFQTARSSTFSAAHPAPAMMCTLRRLVKLSSPLRVRKSFQMVMTLRLMPIPYSCQDASMLSEPDESLISGETFCFDYAEDIYKNLRESEKQFRPKPSYLERHPEITNGMRVILVDWLVEVVQEYKLGSETLHLAVNYLDRFLSYTTFIKRNKLQLVGTAALLIAAKYEEIFPPELNEFVYITDCTYAKKQLLRMESVLLKVLDFKMAAPTTNQFLRLFMFIHSVCSTTENLAMYIAELSLLETDPFLQYTPSILAAGTYCLATYTIHKSYWPDSLITFTGYTMEEIMPCLTSLHKLYISAETRPQQAVRDKYKTSKYGEAESPNWNL</sequence>
<evidence type="ECO:0000259" key="10">
    <source>
        <dbReference type="SMART" id="SM00385"/>
    </source>
</evidence>
<dbReference type="CDD" id="cd20504">
    <property type="entry name" value="CYCLIN_CCNA_rpt1"/>
    <property type="match status" value="1"/>
</dbReference>
<dbReference type="Proteomes" id="UP000002852">
    <property type="component" value="Unassembled WGS sequence"/>
</dbReference>
<evidence type="ECO:0000256" key="2">
    <source>
        <dbReference type="ARBA" id="ARBA00006955"/>
    </source>
</evidence>
<dbReference type="eggNOG" id="KOG0654">
    <property type="taxonomic scope" value="Eukaryota"/>
</dbReference>
<dbReference type="AlphaFoldDB" id="M4A286"/>
<dbReference type="GO" id="GO:0044772">
    <property type="term" value="P:mitotic cell cycle phase transition"/>
    <property type="evidence" value="ECO:0007669"/>
    <property type="project" value="InterPro"/>
</dbReference>
<dbReference type="InterPro" id="IPR048258">
    <property type="entry name" value="Cyclins_cyclin-box"/>
</dbReference>
<dbReference type="InterPro" id="IPR039361">
    <property type="entry name" value="Cyclin"/>
</dbReference>
<accession>M4A286</accession>
<evidence type="ECO:0000313" key="12">
    <source>
        <dbReference type="Ensembl" id="ENSXMAP00000008580.2"/>
    </source>
</evidence>
<dbReference type="GeneTree" id="ENSGT00940000157940"/>
<dbReference type="STRING" id="8083.ENSXMAP00000008580"/>
<reference evidence="13" key="1">
    <citation type="submission" date="2012-01" db="EMBL/GenBank/DDBJ databases">
        <authorList>
            <person name="Walter R."/>
            <person name="Schartl M."/>
            <person name="Warren W."/>
        </authorList>
    </citation>
    <scope>NUCLEOTIDE SEQUENCE [LARGE SCALE GENOMIC DNA]</scope>
    <source>
        <strain evidence="13">JP 163 A</strain>
    </source>
</reference>
<evidence type="ECO:0000313" key="13">
    <source>
        <dbReference type="Proteomes" id="UP000002852"/>
    </source>
</evidence>
<dbReference type="InParanoid" id="M4A286"/>